<dbReference type="OrthoDB" id="5588886at2759"/>
<keyword evidence="3" id="KW-1185">Reference proteome</keyword>
<evidence type="ECO:0000313" key="3">
    <source>
        <dbReference type="Proteomes" id="UP000193922"/>
    </source>
</evidence>
<reference evidence="2 3" key="1">
    <citation type="submission" date="2016-07" db="EMBL/GenBank/DDBJ databases">
        <title>Pervasive Adenine N6-methylation of Active Genes in Fungi.</title>
        <authorList>
            <consortium name="DOE Joint Genome Institute"/>
            <person name="Mondo S.J."/>
            <person name="Dannebaum R.O."/>
            <person name="Kuo R.C."/>
            <person name="Labutti K."/>
            <person name="Haridas S."/>
            <person name="Kuo A."/>
            <person name="Salamov A."/>
            <person name="Ahrendt S.R."/>
            <person name="Lipzen A."/>
            <person name="Sullivan W."/>
            <person name="Andreopoulos W.B."/>
            <person name="Clum A."/>
            <person name="Lindquist E."/>
            <person name="Daum C."/>
            <person name="Ramamoorthy G.K."/>
            <person name="Gryganskyi A."/>
            <person name="Culley D."/>
            <person name="Magnuson J.K."/>
            <person name="James T.Y."/>
            <person name="O'Malley M.A."/>
            <person name="Stajich J.E."/>
            <person name="Spatafora J.W."/>
            <person name="Visel A."/>
            <person name="Grigoriev I.V."/>
        </authorList>
    </citation>
    <scope>NUCLEOTIDE SEQUENCE [LARGE SCALE GENOMIC DNA]</scope>
    <source>
        <strain evidence="2 3">ATCC 12442</strain>
    </source>
</reference>
<protein>
    <submittedName>
        <fullName evidence="2">Uncharacterized protein</fullName>
    </submittedName>
</protein>
<gene>
    <name evidence="2" type="ORF">DL89DRAFT_290079</name>
</gene>
<dbReference type="AlphaFoldDB" id="A0A1Y1WLU7"/>
<accession>A0A1Y1WLU7</accession>
<sequence length="89" mass="9857">MAPLNTGEKVNRYAKVTKGYVPPPQPAVLVRVDGTGVCIDGHAHAWKNRYPKSLWAFACVCLPCCIGPLYCWSHPQRECTKCGIVIQSR</sequence>
<keyword evidence="1" id="KW-0812">Transmembrane</keyword>
<evidence type="ECO:0000313" key="2">
    <source>
        <dbReference type="EMBL" id="ORX74551.1"/>
    </source>
</evidence>
<proteinExistence type="predicted"/>
<evidence type="ECO:0000256" key="1">
    <source>
        <dbReference type="SAM" id="Phobius"/>
    </source>
</evidence>
<keyword evidence="1" id="KW-0472">Membrane</keyword>
<organism evidence="2 3">
    <name type="scientific">Linderina pennispora</name>
    <dbReference type="NCBI Taxonomy" id="61395"/>
    <lineage>
        <taxon>Eukaryota</taxon>
        <taxon>Fungi</taxon>
        <taxon>Fungi incertae sedis</taxon>
        <taxon>Zoopagomycota</taxon>
        <taxon>Kickxellomycotina</taxon>
        <taxon>Kickxellomycetes</taxon>
        <taxon>Kickxellales</taxon>
        <taxon>Kickxellaceae</taxon>
        <taxon>Linderina</taxon>
    </lineage>
</organism>
<feature type="transmembrane region" description="Helical" evidence="1">
    <location>
        <begin position="54"/>
        <end position="72"/>
    </location>
</feature>
<dbReference type="Proteomes" id="UP000193922">
    <property type="component" value="Unassembled WGS sequence"/>
</dbReference>
<dbReference type="GeneID" id="63806691"/>
<dbReference type="RefSeq" id="XP_040747762.1">
    <property type="nucleotide sequence ID" value="XM_040890043.1"/>
</dbReference>
<name>A0A1Y1WLU7_9FUNG</name>
<comment type="caution">
    <text evidence="2">The sequence shown here is derived from an EMBL/GenBank/DDBJ whole genome shotgun (WGS) entry which is preliminary data.</text>
</comment>
<keyword evidence="1" id="KW-1133">Transmembrane helix</keyword>
<dbReference type="EMBL" id="MCFD01000001">
    <property type="protein sequence ID" value="ORX74551.1"/>
    <property type="molecule type" value="Genomic_DNA"/>
</dbReference>